<dbReference type="NCBIfam" id="TIGR03998">
    <property type="entry name" value="thiol_BshC"/>
    <property type="match status" value="1"/>
</dbReference>
<comment type="function">
    <text evidence="2">Involved in bacillithiol (BSH) biosynthesis. May catalyze the last step of the pathway, the addition of cysteine to glucosamine malate (GlcN-Mal) to generate BSH.</text>
</comment>
<comment type="caution">
    <text evidence="5">The sequence shown here is derived from an EMBL/GenBank/DDBJ whole genome shotgun (WGS) entry which is preliminary data.</text>
</comment>
<keyword evidence="6" id="KW-1185">Reference proteome</keyword>
<feature type="domain" description="Bacillithiol biosynthesis BshC C-terminal coiled-coil" evidence="4">
    <location>
        <begin position="383"/>
        <end position="541"/>
    </location>
</feature>
<evidence type="ECO:0000259" key="3">
    <source>
        <dbReference type="Pfam" id="PF10079"/>
    </source>
</evidence>
<evidence type="ECO:0000256" key="2">
    <source>
        <dbReference type="HAMAP-Rule" id="MF_01867"/>
    </source>
</evidence>
<dbReference type="HAMAP" id="MF_01867">
    <property type="entry name" value="BshC"/>
    <property type="match status" value="1"/>
</dbReference>
<protein>
    <recommendedName>
        <fullName evidence="2">Putative cysteine ligase BshC</fullName>
        <ecNumber evidence="2">6.-.-.-</ecNumber>
    </recommendedName>
</protein>
<evidence type="ECO:0000256" key="1">
    <source>
        <dbReference type="ARBA" id="ARBA00022598"/>
    </source>
</evidence>
<evidence type="ECO:0000313" key="5">
    <source>
        <dbReference type="EMBL" id="MFC4076543.1"/>
    </source>
</evidence>
<keyword evidence="1 2" id="KW-0436">Ligase</keyword>
<proteinExistence type="inferred from homology"/>
<organism evidence="5 6">
    <name type="scientific">Salinithrix halophila</name>
    <dbReference type="NCBI Taxonomy" id="1485204"/>
    <lineage>
        <taxon>Bacteria</taxon>
        <taxon>Bacillati</taxon>
        <taxon>Bacillota</taxon>
        <taxon>Bacilli</taxon>
        <taxon>Bacillales</taxon>
        <taxon>Thermoactinomycetaceae</taxon>
        <taxon>Salinithrix</taxon>
    </lineage>
</organism>
<comment type="similarity">
    <text evidence="2">Belongs to the BshC family.</text>
</comment>
<accession>A0ABV8JCC4</accession>
<dbReference type="Pfam" id="PF24850">
    <property type="entry name" value="CC_BshC"/>
    <property type="match status" value="1"/>
</dbReference>
<name>A0ABV8JCC4_9BACL</name>
<sequence length="541" mass="63145">MRIEDIYLEPSNPLVRDYLQFFHKTSKYYSYDPGDEASFSLRAARLKKKDPMVPKERLAEVIRRFHGEELRSPEAEENLRRLERADSLVVIGGQQAGLFTGPLYTLYKAITLIQLANREEKRLQRPVIPVFWIAGEDHDLEEVNHIHLPRKTKSVKLSLSLDLKKRVAAGEVAPGSDKLERWLDRLASMLPDTSRKRDLVEEMRALSQEPGSLSRHFARLMHRLFGCYGLLMIDASYSPLRHLEIPFFEWLIREARTINEQVWAAARRMEEEGYVPQVDMEETKAHFFLREDGERTALYTEGEGFRDREGNRRWSKEELLKRLRSCPADFSNNVITRPLMQEFLFPTLATVLGHGEIAYWGLLKEAFEYAGMEMPPLFPRTGVTLIGQREEKLLRRYRLTLDDVLHRLEAKKNAWLACQYQVNAGELFGQVRRRLEEIYRPLLGEIGGLRPDLTRLGEANWDKVLQEIGWLEKETVKAMEEREEADLRRFAELAAALFPGGSLQERIYNVLPYWNAYGEEWIQRLTETPLLSKETHRVVYL</sequence>
<dbReference type="InterPro" id="IPR011199">
    <property type="entry name" value="Bacillithiol_biosynth_BshC"/>
</dbReference>
<dbReference type="EC" id="6.-.-.-" evidence="2"/>
<dbReference type="Proteomes" id="UP001595843">
    <property type="component" value="Unassembled WGS sequence"/>
</dbReference>
<evidence type="ECO:0000313" key="6">
    <source>
        <dbReference type="Proteomes" id="UP001595843"/>
    </source>
</evidence>
<dbReference type="RefSeq" id="WP_380703580.1">
    <property type="nucleotide sequence ID" value="NZ_JBHSAP010000009.1"/>
</dbReference>
<evidence type="ECO:0000259" key="4">
    <source>
        <dbReference type="Pfam" id="PF24850"/>
    </source>
</evidence>
<dbReference type="InterPro" id="IPR055398">
    <property type="entry name" value="Rossmann-like_BshC"/>
</dbReference>
<dbReference type="Pfam" id="PF10079">
    <property type="entry name" value="Rossmann-like_BshC"/>
    <property type="match status" value="1"/>
</dbReference>
<dbReference type="PIRSF" id="PIRSF012535">
    <property type="entry name" value="UCP012535"/>
    <property type="match status" value="1"/>
</dbReference>
<gene>
    <name evidence="2 5" type="primary">bshC</name>
    <name evidence="5" type="ORF">ACFOUO_06925</name>
</gene>
<dbReference type="InterPro" id="IPR055399">
    <property type="entry name" value="CC_BshC"/>
</dbReference>
<feature type="domain" description="Bacillithiol biosynthesis BshC N-terminal Rossmann-like" evidence="3">
    <location>
        <begin position="1"/>
        <end position="380"/>
    </location>
</feature>
<reference evidence="6" key="1">
    <citation type="journal article" date="2019" name="Int. J. Syst. Evol. Microbiol.">
        <title>The Global Catalogue of Microorganisms (GCM) 10K type strain sequencing project: providing services to taxonomists for standard genome sequencing and annotation.</title>
        <authorList>
            <consortium name="The Broad Institute Genomics Platform"/>
            <consortium name="The Broad Institute Genome Sequencing Center for Infectious Disease"/>
            <person name="Wu L."/>
            <person name="Ma J."/>
        </authorList>
    </citation>
    <scope>NUCLEOTIDE SEQUENCE [LARGE SCALE GENOMIC DNA]</scope>
    <source>
        <strain evidence="6">IBRC-M 10813</strain>
    </source>
</reference>
<dbReference type="EMBL" id="JBHSAP010000009">
    <property type="protein sequence ID" value="MFC4076543.1"/>
    <property type="molecule type" value="Genomic_DNA"/>
</dbReference>